<dbReference type="CDD" id="cd03375">
    <property type="entry name" value="TPP_OGFOR"/>
    <property type="match status" value="1"/>
</dbReference>
<dbReference type="InterPro" id="IPR011896">
    <property type="entry name" value="OFOB"/>
</dbReference>
<dbReference type="AlphaFoldDB" id="A0A7L4UN72"/>
<accession>A0A7L4UN72</accession>
<keyword evidence="2" id="KW-0560">Oxidoreductase</keyword>
<organism evidence="4 5">
    <name type="scientific">Balneicella halophila</name>
    <dbReference type="NCBI Taxonomy" id="1537566"/>
    <lineage>
        <taxon>Bacteria</taxon>
        <taxon>Pseudomonadati</taxon>
        <taxon>Bacteroidota</taxon>
        <taxon>Bacteroidia</taxon>
        <taxon>Bacteroidales</taxon>
        <taxon>Balneicellaceae</taxon>
        <taxon>Balneicella</taxon>
    </lineage>
</organism>
<dbReference type="Pfam" id="PF02775">
    <property type="entry name" value="TPP_enzyme_C"/>
    <property type="match status" value="1"/>
</dbReference>
<proteinExistence type="predicted"/>
<dbReference type="InterPro" id="IPR029061">
    <property type="entry name" value="THDP-binding"/>
</dbReference>
<dbReference type="OrthoDB" id="9775140at2"/>
<dbReference type="SUPFAM" id="SSF52518">
    <property type="entry name" value="Thiamin diphosphate-binding fold (THDP-binding)"/>
    <property type="match status" value="1"/>
</dbReference>
<name>A0A7L4UN72_BALHA</name>
<dbReference type="GO" id="GO:0016625">
    <property type="term" value="F:oxidoreductase activity, acting on the aldehyde or oxo group of donors, iron-sulfur protein as acceptor"/>
    <property type="evidence" value="ECO:0007669"/>
    <property type="project" value="UniProtKB-ARBA"/>
</dbReference>
<reference evidence="4 5" key="1">
    <citation type="submission" date="2018-05" db="EMBL/GenBank/DDBJ databases">
        <title>Genomic Encyclopedia of Type Strains, Phase IV (KMG-IV): sequencing the most valuable type-strain genomes for metagenomic binning, comparative biology and taxonomic classification.</title>
        <authorList>
            <person name="Goeker M."/>
        </authorList>
    </citation>
    <scope>NUCLEOTIDE SEQUENCE [LARGE SCALE GENOMIC DNA]</scope>
    <source>
        <strain evidence="4 5">DSM 28579</strain>
    </source>
</reference>
<dbReference type="InterPro" id="IPR051457">
    <property type="entry name" value="2-oxoacid:Fd_oxidoreductase"/>
</dbReference>
<protein>
    <submittedName>
        <fullName evidence="4">2-oxoglutarate ferredoxin oxidoreductase subunit beta</fullName>
    </submittedName>
</protein>
<evidence type="ECO:0000256" key="2">
    <source>
        <dbReference type="ARBA" id="ARBA00023002"/>
    </source>
</evidence>
<dbReference type="PANTHER" id="PTHR48084:SF4">
    <property type="entry name" value="2-OXOGLUTARATE OXIDOREDUCTASE SUBUNIT KORB"/>
    <property type="match status" value="1"/>
</dbReference>
<dbReference type="GO" id="GO:0030976">
    <property type="term" value="F:thiamine pyrophosphate binding"/>
    <property type="evidence" value="ECO:0007669"/>
    <property type="project" value="InterPro"/>
</dbReference>
<dbReference type="RefSeq" id="WP_116496852.1">
    <property type="nucleotide sequence ID" value="NZ_QENZ01000005.1"/>
</dbReference>
<dbReference type="GO" id="GO:0044281">
    <property type="term" value="P:small molecule metabolic process"/>
    <property type="evidence" value="ECO:0007669"/>
    <property type="project" value="UniProtKB-ARBA"/>
</dbReference>
<dbReference type="Gene3D" id="3.40.50.970">
    <property type="match status" value="1"/>
</dbReference>
<keyword evidence="5" id="KW-1185">Reference proteome</keyword>
<comment type="caution">
    <text evidence="4">The sequence shown here is derived from an EMBL/GenBank/DDBJ whole genome shotgun (WGS) entry which is preliminary data.</text>
</comment>
<comment type="cofactor">
    <cofactor evidence="1">
        <name>[4Fe-4S] cluster</name>
        <dbReference type="ChEBI" id="CHEBI:49883"/>
    </cofactor>
</comment>
<evidence type="ECO:0000313" key="5">
    <source>
        <dbReference type="Proteomes" id="UP000251835"/>
    </source>
</evidence>
<gene>
    <name evidence="4" type="ORF">C7377_1634</name>
</gene>
<dbReference type="InterPro" id="IPR011766">
    <property type="entry name" value="TPP_enzyme_TPP-bd"/>
</dbReference>
<dbReference type="PANTHER" id="PTHR48084">
    <property type="entry name" value="2-OXOGLUTARATE OXIDOREDUCTASE SUBUNIT KORB-RELATED"/>
    <property type="match status" value="1"/>
</dbReference>
<dbReference type="Proteomes" id="UP000251835">
    <property type="component" value="Unassembled WGS sequence"/>
</dbReference>
<dbReference type="GO" id="GO:0045333">
    <property type="term" value="P:cellular respiration"/>
    <property type="evidence" value="ECO:0007669"/>
    <property type="project" value="UniProtKB-ARBA"/>
</dbReference>
<feature type="domain" description="Thiamine pyrophosphate enzyme TPP-binding" evidence="3">
    <location>
        <begin position="53"/>
        <end position="200"/>
    </location>
</feature>
<dbReference type="NCBIfam" id="TIGR02177">
    <property type="entry name" value="PorB_KorB"/>
    <property type="match status" value="1"/>
</dbReference>
<evidence type="ECO:0000256" key="1">
    <source>
        <dbReference type="ARBA" id="ARBA00001966"/>
    </source>
</evidence>
<evidence type="ECO:0000313" key="4">
    <source>
        <dbReference type="EMBL" id="PVX49989.1"/>
    </source>
</evidence>
<evidence type="ECO:0000259" key="3">
    <source>
        <dbReference type="Pfam" id="PF02775"/>
    </source>
</evidence>
<dbReference type="EMBL" id="QENZ01000005">
    <property type="protein sequence ID" value="PVX49989.1"/>
    <property type="molecule type" value="Genomic_DNA"/>
</dbReference>
<sequence length="339" mass="38061">MTQQYKYTPKDFKSDQEVRWCPGCGDYGILNSVQKALASLPYPKENYAVISGIGCSSRFPYYMNTYGFHSIHGRAAAIASGVKTANPELKVIQISGDGDALAIGGNHFIHTIRRNIDITMIVFNNEIYGLTKGQYSPTSKLGKQTKTSPEGTIEKPFRVAELALGARARFFARSLDINIKLSSSIITEAIEHKSTAVIEILQNCVIFNDKTHRAFYDKENKLNNFIILEDGKRMIFGKNHDRGLRLDDNGFIEVVEIGKNGITEEDILIHDVANPNPMIHWQLADMAYPEYPVALGIIRKVEDKTYSEELEKLINAKKEKSSFKSVEDVLTSGETWEVE</sequence>